<organism evidence="2 3">
    <name type="scientific">Thelohanellus kitauei</name>
    <name type="common">Myxosporean</name>
    <dbReference type="NCBI Taxonomy" id="669202"/>
    <lineage>
        <taxon>Eukaryota</taxon>
        <taxon>Metazoa</taxon>
        <taxon>Cnidaria</taxon>
        <taxon>Myxozoa</taxon>
        <taxon>Myxosporea</taxon>
        <taxon>Bivalvulida</taxon>
        <taxon>Platysporina</taxon>
        <taxon>Myxobolidae</taxon>
        <taxon>Thelohanellus</taxon>
    </lineage>
</organism>
<dbReference type="EMBL" id="JWZT01004259">
    <property type="protein sequence ID" value="KII64472.1"/>
    <property type="molecule type" value="Genomic_DNA"/>
</dbReference>
<keyword evidence="1" id="KW-0812">Transmembrane</keyword>
<keyword evidence="1" id="KW-1133">Transmembrane helix</keyword>
<feature type="transmembrane region" description="Helical" evidence="1">
    <location>
        <begin position="15"/>
        <end position="34"/>
    </location>
</feature>
<protein>
    <submittedName>
        <fullName evidence="2">Uncharacterized protein</fullName>
    </submittedName>
</protein>
<accession>A0A0C2MRW3</accession>
<dbReference type="Proteomes" id="UP000031668">
    <property type="component" value="Unassembled WGS sequence"/>
</dbReference>
<evidence type="ECO:0000313" key="2">
    <source>
        <dbReference type="EMBL" id="KII64472.1"/>
    </source>
</evidence>
<reference evidence="2 3" key="1">
    <citation type="journal article" date="2014" name="Genome Biol. Evol.">
        <title>The genome of the myxosporean Thelohanellus kitauei shows adaptations to nutrient acquisition within its fish host.</title>
        <authorList>
            <person name="Yang Y."/>
            <person name="Xiong J."/>
            <person name="Zhou Z."/>
            <person name="Huo F."/>
            <person name="Miao W."/>
            <person name="Ran C."/>
            <person name="Liu Y."/>
            <person name="Zhang J."/>
            <person name="Feng J."/>
            <person name="Wang M."/>
            <person name="Wang M."/>
            <person name="Wang L."/>
            <person name="Yao B."/>
        </authorList>
    </citation>
    <scope>NUCLEOTIDE SEQUENCE [LARGE SCALE GENOMIC DNA]</scope>
    <source>
        <strain evidence="2">Wuqing</strain>
    </source>
</reference>
<dbReference type="AlphaFoldDB" id="A0A0C2MRW3"/>
<evidence type="ECO:0000313" key="3">
    <source>
        <dbReference type="Proteomes" id="UP000031668"/>
    </source>
</evidence>
<sequence length="104" mass="12318">MKLGLIAVDSKAEHLGMGVIRCFILFFYLSTIFLKTSPRPIGSQRYSYNPNKSAVRVRSYWDEMDDMRLKMLEQHGQQPRLDGFLNFLSFACGFFNPLWYYNYR</sequence>
<name>A0A0C2MRW3_THEKT</name>
<feature type="transmembrane region" description="Helical" evidence="1">
    <location>
        <begin position="84"/>
        <end position="101"/>
    </location>
</feature>
<evidence type="ECO:0000256" key="1">
    <source>
        <dbReference type="SAM" id="Phobius"/>
    </source>
</evidence>
<proteinExistence type="predicted"/>
<keyword evidence="3" id="KW-1185">Reference proteome</keyword>
<keyword evidence="1" id="KW-0472">Membrane</keyword>
<gene>
    <name evidence="2" type="ORF">RF11_03879</name>
</gene>
<comment type="caution">
    <text evidence="2">The sequence shown here is derived from an EMBL/GenBank/DDBJ whole genome shotgun (WGS) entry which is preliminary data.</text>
</comment>